<dbReference type="Gene3D" id="3.40.50.12780">
    <property type="entry name" value="N-terminal domain of ligase-like"/>
    <property type="match status" value="1"/>
</dbReference>
<proteinExistence type="inferred from homology"/>
<evidence type="ECO:0000259" key="4">
    <source>
        <dbReference type="Pfam" id="PF00501"/>
    </source>
</evidence>
<evidence type="ECO:0000313" key="7">
    <source>
        <dbReference type="Proteomes" id="UP001337655"/>
    </source>
</evidence>
<dbReference type="FunFam" id="3.30.300.30:FF:000007">
    <property type="entry name" value="4-coumarate--CoA ligase 2"/>
    <property type="match status" value="1"/>
</dbReference>
<comment type="similarity">
    <text evidence="1">Belongs to the ATP-dependent AMP-binding enzyme family.</text>
</comment>
<keyword evidence="2" id="KW-0436">Ligase</keyword>
<accession>A0AAV9P8I8</accession>
<dbReference type="Pfam" id="PF13193">
    <property type="entry name" value="AMP-binding_C"/>
    <property type="match status" value="1"/>
</dbReference>
<feature type="domain" description="AMP-dependent synthetase/ligase" evidence="4">
    <location>
        <begin position="47"/>
        <end position="426"/>
    </location>
</feature>
<protein>
    <submittedName>
        <fullName evidence="6">Uncharacterized protein</fullName>
    </submittedName>
</protein>
<dbReference type="RefSeq" id="XP_064657356.1">
    <property type="nucleotide sequence ID" value="XM_064804586.1"/>
</dbReference>
<dbReference type="InterPro" id="IPR020845">
    <property type="entry name" value="AMP-binding_CS"/>
</dbReference>
<keyword evidence="7" id="KW-1185">Reference proteome</keyword>
<dbReference type="PANTHER" id="PTHR24096">
    <property type="entry name" value="LONG-CHAIN-FATTY-ACID--COA LIGASE"/>
    <property type="match status" value="1"/>
</dbReference>
<evidence type="ECO:0000256" key="3">
    <source>
        <dbReference type="SAM" id="Phobius"/>
    </source>
</evidence>
<feature type="domain" description="AMP-binding enzyme C-terminal" evidence="5">
    <location>
        <begin position="475"/>
        <end position="553"/>
    </location>
</feature>
<evidence type="ECO:0000313" key="6">
    <source>
        <dbReference type="EMBL" id="KAK5167650.1"/>
    </source>
</evidence>
<dbReference type="GO" id="GO:0019748">
    <property type="term" value="P:secondary metabolic process"/>
    <property type="evidence" value="ECO:0007669"/>
    <property type="project" value="TreeGrafter"/>
</dbReference>
<dbReference type="Pfam" id="PF00501">
    <property type="entry name" value="AMP-binding"/>
    <property type="match status" value="1"/>
</dbReference>
<dbReference type="PANTHER" id="PTHR24096:SF149">
    <property type="entry name" value="AMP-BINDING DOMAIN-CONTAINING PROTEIN-RELATED"/>
    <property type="match status" value="1"/>
</dbReference>
<reference evidence="6 7" key="1">
    <citation type="submission" date="2023-08" db="EMBL/GenBank/DDBJ databases">
        <title>Black Yeasts Isolated from many extreme environments.</title>
        <authorList>
            <person name="Coleine C."/>
            <person name="Stajich J.E."/>
            <person name="Selbmann L."/>
        </authorList>
    </citation>
    <scope>NUCLEOTIDE SEQUENCE [LARGE SCALE GENOMIC DNA]</scope>
    <source>
        <strain evidence="6 7">CCFEE 5935</strain>
    </source>
</reference>
<dbReference type="Gene3D" id="3.30.300.30">
    <property type="match status" value="1"/>
</dbReference>
<dbReference type="InterPro" id="IPR045851">
    <property type="entry name" value="AMP-bd_C_sf"/>
</dbReference>
<keyword evidence="3" id="KW-1133">Transmembrane helix</keyword>
<dbReference type="SUPFAM" id="SSF56801">
    <property type="entry name" value="Acetyl-CoA synthetase-like"/>
    <property type="match status" value="1"/>
</dbReference>
<dbReference type="InterPro" id="IPR042099">
    <property type="entry name" value="ANL_N_sf"/>
</dbReference>
<feature type="transmembrane region" description="Helical" evidence="3">
    <location>
        <begin position="261"/>
        <end position="281"/>
    </location>
</feature>
<dbReference type="InterPro" id="IPR025110">
    <property type="entry name" value="AMP-bd_C"/>
</dbReference>
<dbReference type="Proteomes" id="UP001337655">
    <property type="component" value="Unassembled WGS sequence"/>
</dbReference>
<keyword evidence="3" id="KW-0472">Membrane</keyword>
<evidence type="ECO:0000256" key="1">
    <source>
        <dbReference type="ARBA" id="ARBA00006432"/>
    </source>
</evidence>
<dbReference type="GeneID" id="89928685"/>
<dbReference type="GO" id="GO:0016405">
    <property type="term" value="F:CoA-ligase activity"/>
    <property type="evidence" value="ECO:0007669"/>
    <property type="project" value="TreeGrafter"/>
</dbReference>
<organism evidence="6 7">
    <name type="scientific">Saxophila tyrrhenica</name>
    <dbReference type="NCBI Taxonomy" id="1690608"/>
    <lineage>
        <taxon>Eukaryota</taxon>
        <taxon>Fungi</taxon>
        <taxon>Dikarya</taxon>
        <taxon>Ascomycota</taxon>
        <taxon>Pezizomycotina</taxon>
        <taxon>Dothideomycetes</taxon>
        <taxon>Dothideomycetidae</taxon>
        <taxon>Mycosphaerellales</taxon>
        <taxon>Extremaceae</taxon>
        <taxon>Saxophila</taxon>
    </lineage>
</organism>
<dbReference type="InterPro" id="IPR000873">
    <property type="entry name" value="AMP-dep_synth/lig_dom"/>
</dbReference>
<name>A0AAV9P8I8_9PEZI</name>
<dbReference type="EMBL" id="JAVRRT010000011">
    <property type="protein sequence ID" value="KAK5167650.1"/>
    <property type="molecule type" value="Genomic_DNA"/>
</dbReference>
<gene>
    <name evidence="6" type="ORF">LTR77_007349</name>
</gene>
<evidence type="ECO:0000259" key="5">
    <source>
        <dbReference type="Pfam" id="PF13193"/>
    </source>
</evidence>
<sequence length="574" mass="62757">MAKQQKIYTHPTQKKADTPNVDLLTLLFDTELSVAQEDTLLHHAADDPSNKLTKADLRDLCQRVAHGLRHNYGIGANGPNKDVVTVISYGQILVPAALYGVIGAGGVYSAASPSSTVAELHRQVEIGQSRLIICGEEHKDVASKAAQEAGVPLENVLLLDSTAGSWSLKSVAGNVNAMSDQKLPWARITDPQQLKDSLIVILWSSGTTGLPKGVMLSHLNLVAETYITSLSSRAWVAKEIEKGTFTPKQHSTLAHLPISHIAGLFGYLIGPIYAGATVIWMRKYVWDDMVRYLKRYRITSFYTVPSIWLRISKSPEVTLEDLSGLEGVATGAAPMDGVLMKNVNSKVGNGNEKMIGQTWGLSETTGAVTAAQKDDPRGADDTGSIGYILPSVELRCVDDNGDDVEDPEKQEGELLIRSPLVTNGYFRNEKATKEAFIDDWFCSGDVGVLRNGKFYVVDRKKELLKYKGLQVAPAELENLLFSHAQIKEAAVVGLPAPDDPGTDLPRAYIVPNDRSKISEDEVKEFVKSKLAPYKQLRGGVVFVDEIPKNAIGKMLRRELRERAKKETNGGRSKL</sequence>
<dbReference type="AlphaFoldDB" id="A0AAV9P8I8"/>
<evidence type="ECO:0000256" key="2">
    <source>
        <dbReference type="ARBA" id="ARBA00022598"/>
    </source>
</evidence>
<keyword evidence="3" id="KW-0812">Transmembrane</keyword>
<comment type="caution">
    <text evidence="6">The sequence shown here is derived from an EMBL/GenBank/DDBJ whole genome shotgun (WGS) entry which is preliminary data.</text>
</comment>
<dbReference type="PROSITE" id="PS00455">
    <property type="entry name" value="AMP_BINDING"/>
    <property type="match status" value="1"/>
</dbReference>